<organism evidence="1 2">
    <name type="scientific">Lentibacillus halophilus</name>
    <dbReference type="NCBI Taxonomy" id="295065"/>
    <lineage>
        <taxon>Bacteria</taxon>
        <taxon>Bacillati</taxon>
        <taxon>Bacillota</taxon>
        <taxon>Bacilli</taxon>
        <taxon>Bacillales</taxon>
        <taxon>Bacillaceae</taxon>
        <taxon>Lentibacillus</taxon>
    </lineage>
</organism>
<comment type="caution">
    <text evidence="1">The sequence shown here is derived from an EMBL/GenBank/DDBJ whole genome shotgun (WGS) entry which is preliminary data.</text>
</comment>
<accession>A0ABP3JBV0</accession>
<protein>
    <submittedName>
        <fullName evidence="1">Uncharacterized protein</fullName>
    </submittedName>
</protein>
<sequence length="59" mass="7016">MYMKLCMNSGIEYIITDVDVIEDFLDYLRDKAVPNYFFEVLNQVYVNPSHISSIEFEEN</sequence>
<evidence type="ECO:0000313" key="1">
    <source>
        <dbReference type="EMBL" id="GAA0448450.1"/>
    </source>
</evidence>
<gene>
    <name evidence="1" type="ORF">GCM10008983_28130</name>
</gene>
<proteinExistence type="predicted"/>
<evidence type="ECO:0000313" key="2">
    <source>
        <dbReference type="Proteomes" id="UP001501459"/>
    </source>
</evidence>
<keyword evidence="2" id="KW-1185">Reference proteome</keyword>
<dbReference type="Proteomes" id="UP001501459">
    <property type="component" value="Unassembled WGS sequence"/>
</dbReference>
<dbReference type="EMBL" id="BAAADM010000060">
    <property type="protein sequence ID" value="GAA0448450.1"/>
    <property type="molecule type" value="Genomic_DNA"/>
</dbReference>
<reference evidence="2" key="1">
    <citation type="journal article" date="2019" name="Int. J. Syst. Evol. Microbiol.">
        <title>The Global Catalogue of Microorganisms (GCM) 10K type strain sequencing project: providing services to taxonomists for standard genome sequencing and annotation.</title>
        <authorList>
            <consortium name="The Broad Institute Genomics Platform"/>
            <consortium name="The Broad Institute Genome Sequencing Center for Infectious Disease"/>
            <person name="Wu L."/>
            <person name="Ma J."/>
        </authorList>
    </citation>
    <scope>NUCLEOTIDE SEQUENCE [LARGE SCALE GENOMIC DNA]</scope>
    <source>
        <strain evidence="2">JCM 12149</strain>
    </source>
</reference>
<name>A0ABP3JBV0_9BACI</name>